<feature type="region of interest" description="Disordered" evidence="1">
    <location>
        <begin position="85"/>
        <end position="105"/>
    </location>
</feature>
<feature type="region of interest" description="Disordered" evidence="1">
    <location>
        <begin position="22"/>
        <end position="66"/>
    </location>
</feature>
<reference evidence="2 3" key="1">
    <citation type="submission" date="2019-12" db="EMBL/GenBank/DDBJ databases">
        <title>Genomic-based taxomic classification of the family Erythrobacteraceae.</title>
        <authorList>
            <person name="Xu L."/>
        </authorList>
    </citation>
    <scope>NUCLEOTIDE SEQUENCE [LARGE SCALE GENOMIC DNA]</scope>
    <source>
        <strain evidence="2 3">JCM 17468</strain>
    </source>
</reference>
<dbReference type="OrthoDB" id="7429049at2"/>
<organism evidence="2 3">
    <name type="scientific">Qipengyuania pelagi</name>
    <dbReference type="NCBI Taxonomy" id="994320"/>
    <lineage>
        <taxon>Bacteria</taxon>
        <taxon>Pseudomonadati</taxon>
        <taxon>Pseudomonadota</taxon>
        <taxon>Alphaproteobacteria</taxon>
        <taxon>Sphingomonadales</taxon>
        <taxon>Erythrobacteraceae</taxon>
        <taxon>Qipengyuania</taxon>
    </lineage>
</organism>
<evidence type="ECO:0000313" key="2">
    <source>
        <dbReference type="EMBL" id="MXO54965.1"/>
    </source>
</evidence>
<name>A0A844YA32_9SPHN</name>
<evidence type="ECO:0000256" key="1">
    <source>
        <dbReference type="SAM" id="MobiDB-lite"/>
    </source>
</evidence>
<dbReference type="EMBL" id="WTYD01000002">
    <property type="protein sequence ID" value="MXO54965.1"/>
    <property type="molecule type" value="Genomic_DNA"/>
</dbReference>
<evidence type="ECO:0000313" key="3">
    <source>
        <dbReference type="Proteomes" id="UP000430272"/>
    </source>
</evidence>
<proteinExistence type="predicted"/>
<gene>
    <name evidence="2" type="ORF">GRI47_13240</name>
</gene>
<feature type="compositionally biased region" description="Basic and acidic residues" evidence="1">
    <location>
        <begin position="90"/>
        <end position="101"/>
    </location>
</feature>
<sequence>MSAGRGFLAVAVLALTVACSPDTPENEAAANDALQSAESAALGEQAGDQSGGQQGADPALNGEDIPTDFARTAWRIEDSDGARYTTYLDDGGRYRDFRNGDPWHSGSWEVDDEGRLCLTPEADETSDETAPVTCWTPRGMDGDSGMIVQASSGKRVRLQQVEYRAAEDPAAEASAPA</sequence>
<dbReference type="AlphaFoldDB" id="A0A844YA32"/>
<dbReference type="PROSITE" id="PS51257">
    <property type="entry name" value="PROKAR_LIPOPROTEIN"/>
    <property type="match status" value="1"/>
</dbReference>
<comment type="caution">
    <text evidence="2">The sequence shown here is derived from an EMBL/GenBank/DDBJ whole genome shotgun (WGS) entry which is preliminary data.</text>
</comment>
<keyword evidence="3" id="KW-1185">Reference proteome</keyword>
<dbReference type="RefSeq" id="WP_160661812.1">
    <property type="nucleotide sequence ID" value="NZ_BAABDV010000001.1"/>
</dbReference>
<protein>
    <submittedName>
        <fullName evidence="2">DUF995 domain-containing protein</fullName>
    </submittedName>
</protein>
<feature type="region of interest" description="Disordered" evidence="1">
    <location>
        <begin position="120"/>
        <end position="143"/>
    </location>
</feature>
<accession>A0A844YA32</accession>
<dbReference type="Proteomes" id="UP000430272">
    <property type="component" value="Unassembled WGS sequence"/>
</dbReference>